<organism evidence="2 3">
    <name type="scientific">Rhynchophorus ferrugineus</name>
    <name type="common">Red palm weevil</name>
    <name type="synonym">Curculio ferrugineus</name>
    <dbReference type="NCBI Taxonomy" id="354439"/>
    <lineage>
        <taxon>Eukaryota</taxon>
        <taxon>Metazoa</taxon>
        <taxon>Ecdysozoa</taxon>
        <taxon>Arthropoda</taxon>
        <taxon>Hexapoda</taxon>
        <taxon>Insecta</taxon>
        <taxon>Pterygota</taxon>
        <taxon>Neoptera</taxon>
        <taxon>Endopterygota</taxon>
        <taxon>Coleoptera</taxon>
        <taxon>Polyphaga</taxon>
        <taxon>Cucujiformia</taxon>
        <taxon>Curculionidae</taxon>
        <taxon>Dryophthorinae</taxon>
        <taxon>Rhynchophorus</taxon>
    </lineage>
</organism>
<gene>
    <name evidence="2" type="ORF">GWI33_001661</name>
</gene>
<reference evidence="2" key="1">
    <citation type="submission" date="2020-08" db="EMBL/GenBank/DDBJ databases">
        <title>Genome sequencing and assembly of the red palm weevil Rhynchophorus ferrugineus.</title>
        <authorList>
            <person name="Dias G.B."/>
            <person name="Bergman C.M."/>
            <person name="Manee M."/>
        </authorList>
    </citation>
    <scope>NUCLEOTIDE SEQUENCE</scope>
    <source>
        <strain evidence="2">AA-2017</strain>
        <tissue evidence="2">Whole larva</tissue>
    </source>
</reference>
<sequence>MRTNSINFSATTNTEVSDNEMMKVASPEYDKTVMMTEPDKSMFGTDTAKHTIHHERSYETNSCNTLQSSQEMIAKSAARHV</sequence>
<feature type="compositionally biased region" description="Polar residues" evidence="1">
    <location>
        <begin position="1"/>
        <end position="16"/>
    </location>
</feature>
<protein>
    <submittedName>
        <fullName evidence="2">Uncharacterized protein</fullName>
    </submittedName>
</protein>
<name>A0A834MNC9_RHYFE</name>
<evidence type="ECO:0000256" key="1">
    <source>
        <dbReference type="SAM" id="MobiDB-lite"/>
    </source>
</evidence>
<dbReference type="AlphaFoldDB" id="A0A834MNC9"/>
<evidence type="ECO:0000313" key="2">
    <source>
        <dbReference type="EMBL" id="KAF7287295.1"/>
    </source>
</evidence>
<comment type="caution">
    <text evidence="2">The sequence shown here is derived from an EMBL/GenBank/DDBJ whole genome shotgun (WGS) entry which is preliminary data.</text>
</comment>
<feature type="region of interest" description="Disordered" evidence="1">
    <location>
        <begin position="1"/>
        <end position="22"/>
    </location>
</feature>
<evidence type="ECO:0000313" key="3">
    <source>
        <dbReference type="Proteomes" id="UP000625711"/>
    </source>
</evidence>
<keyword evidence="3" id="KW-1185">Reference proteome</keyword>
<dbReference type="Proteomes" id="UP000625711">
    <property type="component" value="Unassembled WGS sequence"/>
</dbReference>
<accession>A0A834MNC9</accession>
<proteinExistence type="predicted"/>
<dbReference type="EMBL" id="JAACXV010000014">
    <property type="protein sequence ID" value="KAF7287295.1"/>
    <property type="molecule type" value="Genomic_DNA"/>
</dbReference>